<comment type="caution">
    <text evidence="2">The sequence shown here is derived from an EMBL/GenBank/DDBJ whole genome shotgun (WGS) entry which is preliminary data.</text>
</comment>
<dbReference type="Proteomes" id="UP000771749">
    <property type="component" value="Unassembled WGS sequence"/>
</dbReference>
<dbReference type="PROSITE" id="PS50011">
    <property type="entry name" value="PROTEIN_KINASE_DOM"/>
    <property type="match status" value="1"/>
</dbReference>
<evidence type="ECO:0000259" key="1">
    <source>
        <dbReference type="PROSITE" id="PS50011"/>
    </source>
</evidence>
<dbReference type="SMART" id="SM00220">
    <property type="entry name" value="S_TKc"/>
    <property type="match status" value="1"/>
</dbReference>
<reference evidence="2" key="2">
    <citation type="journal article" date="2021" name="PeerJ">
        <title>Extensive microbial diversity within the chicken gut microbiome revealed by metagenomics and culture.</title>
        <authorList>
            <person name="Gilroy R."/>
            <person name="Ravi A."/>
            <person name="Getino M."/>
            <person name="Pursley I."/>
            <person name="Horton D.L."/>
            <person name="Alikhan N.F."/>
            <person name="Baker D."/>
            <person name="Gharbi K."/>
            <person name="Hall N."/>
            <person name="Watson M."/>
            <person name="Adriaenssens E.M."/>
            <person name="Foster-Nyarko E."/>
            <person name="Jarju S."/>
            <person name="Secka A."/>
            <person name="Antonio M."/>
            <person name="Oren A."/>
            <person name="Chaudhuri R.R."/>
            <person name="La Ragione R."/>
            <person name="Hildebrand F."/>
            <person name="Pallen M.J."/>
        </authorList>
    </citation>
    <scope>NUCLEOTIDE SEQUENCE</scope>
    <source>
        <strain evidence="2">F1-3629</strain>
    </source>
</reference>
<accession>A0A940IG91</accession>
<reference evidence="2" key="1">
    <citation type="submission" date="2020-10" db="EMBL/GenBank/DDBJ databases">
        <authorList>
            <person name="Gilroy R."/>
        </authorList>
    </citation>
    <scope>NUCLEOTIDE SEQUENCE</scope>
    <source>
        <strain evidence="2">F1-3629</strain>
    </source>
</reference>
<dbReference type="InterPro" id="IPR000719">
    <property type="entry name" value="Prot_kinase_dom"/>
</dbReference>
<dbReference type="PANTHER" id="PTHR24345">
    <property type="entry name" value="SERINE/THREONINE-PROTEIN KINASE PLK"/>
    <property type="match status" value="1"/>
</dbReference>
<protein>
    <submittedName>
        <fullName evidence="2">Serine/threonine protein kinase</fullName>
    </submittedName>
</protein>
<dbReference type="EMBL" id="JADIMJ010000044">
    <property type="protein sequence ID" value="MBO8453655.1"/>
    <property type="molecule type" value="Genomic_DNA"/>
</dbReference>
<dbReference type="SUPFAM" id="SSF56112">
    <property type="entry name" value="Protein kinase-like (PK-like)"/>
    <property type="match status" value="1"/>
</dbReference>
<dbReference type="GO" id="GO:0004674">
    <property type="term" value="F:protein serine/threonine kinase activity"/>
    <property type="evidence" value="ECO:0007669"/>
    <property type="project" value="UniProtKB-KW"/>
</dbReference>
<evidence type="ECO:0000313" key="2">
    <source>
        <dbReference type="EMBL" id="MBO8453655.1"/>
    </source>
</evidence>
<dbReference type="InterPro" id="IPR011009">
    <property type="entry name" value="Kinase-like_dom_sf"/>
</dbReference>
<dbReference type="AlphaFoldDB" id="A0A940IG91"/>
<feature type="domain" description="Protein kinase" evidence="1">
    <location>
        <begin position="18"/>
        <end position="305"/>
    </location>
</feature>
<keyword evidence="2" id="KW-0418">Kinase</keyword>
<dbReference type="Pfam" id="PF00069">
    <property type="entry name" value="Pkinase"/>
    <property type="match status" value="1"/>
</dbReference>
<proteinExistence type="predicted"/>
<organism evidence="2 3">
    <name type="scientific">Candidatus Cryptobacteroides gallistercoris</name>
    <dbReference type="NCBI Taxonomy" id="2840765"/>
    <lineage>
        <taxon>Bacteria</taxon>
        <taxon>Pseudomonadati</taxon>
        <taxon>Bacteroidota</taxon>
        <taxon>Bacteroidia</taxon>
        <taxon>Bacteroidales</taxon>
        <taxon>Candidatus Cryptobacteroides</taxon>
    </lineage>
</organism>
<sequence>MAELSVGTQVRLRNNTTCTIKKELGRGGQGIVYLVDYKGGEYALKWYIMEYGSAFYDNLERNVNKGAPSPSFLWPEAITERQFGSFGYLMKLRPKGYEEVGSYLLARAKFVSVDAMIEACLQICTAFQQLHALGYSYQDMNDGNFFINPHNGDVLICDNDNVAPNGVNMGIAGKSGYMAPEIVEKEALPNRYTDYFSQSVILFLLFFMNRPFEGAKAISCPCMNERAERILNGKSSIFIMDPNDRSNAPVKGLHTNVLRRWPYAPEILRNAFVETFSREAIQTPQKRIMDRKWQEIFTQVRSQYVVCPHCGKKTFIEPDRNSTCTECGKTIVRPVCLKVGHYRIPLVPGQHIYLSQASLSDDYATVVGTVIRNKKNPDLWGIRNESSIQWTASLPSGEVKLVESGGAMPVRAGLKIRLTKDGNGELI</sequence>
<gene>
    <name evidence="2" type="ORF">IAC07_02880</name>
</gene>
<dbReference type="GO" id="GO:0005524">
    <property type="term" value="F:ATP binding"/>
    <property type="evidence" value="ECO:0007669"/>
    <property type="project" value="InterPro"/>
</dbReference>
<keyword evidence="2" id="KW-0723">Serine/threonine-protein kinase</keyword>
<name>A0A940IG91_9BACT</name>
<dbReference type="Gene3D" id="1.10.510.10">
    <property type="entry name" value="Transferase(Phosphotransferase) domain 1"/>
    <property type="match status" value="1"/>
</dbReference>
<evidence type="ECO:0000313" key="3">
    <source>
        <dbReference type="Proteomes" id="UP000771749"/>
    </source>
</evidence>
<keyword evidence="2" id="KW-0808">Transferase</keyword>